<feature type="region of interest" description="Disordered" evidence="12">
    <location>
        <begin position="354"/>
        <end position="376"/>
    </location>
</feature>
<keyword evidence="8 11" id="KW-0862">Zinc</keyword>
<organism evidence="14 15">
    <name type="scientific">Macleaya cordata</name>
    <name type="common">Five-seeded plume-poppy</name>
    <name type="synonym">Bocconia cordata</name>
    <dbReference type="NCBI Taxonomy" id="56857"/>
    <lineage>
        <taxon>Eukaryota</taxon>
        <taxon>Viridiplantae</taxon>
        <taxon>Streptophyta</taxon>
        <taxon>Embryophyta</taxon>
        <taxon>Tracheophyta</taxon>
        <taxon>Spermatophyta</taxon>
        <taxon>Magnoliopsida</taxon>
        <taxon>Ranunculales</taxon>
        <taxon>Papaveraceae</taxon>
        <taxon>Papaveroideae</taxon>
        <taxon>Macleaya</taxon>
    </lineage>
</organism>
<comment type="catalytic activity">
    <reaction evidence="1 11">
        <text>S-ubiquitinyl-[E2 ubiquitin-conjugating enzyme]-L-cysteine + [acceptor protein]-L-lysine = [E2 ubiquitin-conjugating enzyme]-L-cysteine + N(6)-ubiquitinyl-[acceptor protein]-L-lysine.</text>
        <dbReference type="EC" id="2.3.2.27"/>
    </reaction>
</comment>
<evidence type="ECO:0000256" key="2">
    <source>
        <dbReference type="ARBA" id="ARBA00004308"/>
    </source>
</evidence>
<evidence type="ECO:0000256" key="1">
    <source>
        <dbReference type="ARBA" id="ARBA00000900"/>
    </source>
</evidence>
<dbReference type="UniPathway" id="UPA00143"/>
<evidence type="ECO:0000256" key="10">
    <source>
        <dbReference type="PROSITE-ProRule" id="PRU00175"/>
    </source>
</evidence>
<dbReference type="STRING" id="56857.A0A200QRK7"/>
<keyword evidence="6 10" id="KW-0863">Zinc-finger</keyword>
<keyword evidence="11" id="KW-0256">Endoplasmic reticulum</keyword>
<sequence>MDNIERDDLTNFDLNLGSFGLLPTELEDLYYSDILRGHNPLDDVSPRPRNRWRRRRPVSTSHETRNFPLELLVNPSSGSERRSQVGEGSVGAGGTEETAAESSKTGKRIAVDLLGNGLDKDEDKEKSNDDEMSFFDCNICFDMANDPVLTFCGHLFCWPCLYQWLHVYSRTKLCPVCQAELTDANITPIYGRGNANDDKKMKSKLTVPPRPQARRVESFRQSIQRAVSSSFQIEEMIQRIGRRFDVTGNGTPPQDFGRSIELLDRADFLATQILASGRIRRDGYRRNLLLEQSLLETQDNVAGPEVEGSHLRPPPRPFLRSHSQRAASVTRLSSALSSDDRLLNSYILGQHMRRNHSHSSPIENRDSPSSVPPFIPSEIPRVDAAAEIDLMLPLPLSSSDTPRPSFLDSEVFRALRRRRMN</sequence>
<feature type="region of interest" description="Disordered" evidence="12">
    <location>
        <begin position="301"/>
        <end position="323"/>
    </location>
</feature>
<evidence type="ECO:0000256" key="9">
    <source>
        <dbReference type="ARBA" id="ARBA00023136"/>
    </source>
</evidence>
<dbReference type="AlphaFoldDB" id="A0A200QRK7"/>
<comment type="pathway">
    <text evidence="3 11">Protein modification; protein ubiquitination.</text>
</comment>
<dbReference type="GO" id="GO:0008270">
    <property type="term" value="F:zinc ion binding"/>
    <property type="evidence" value="ECO:0007669"/>
    <property type="project" value="UniProtKB-KW"/>
</dbReference>
<protein>
    <recommendedName>
        <fullName evidence="11">E3 ubiquitin-protein ligase RMA</fullName>
        <ecNumber evidence="11">2.3.2.27</ecNumber>
    </recommendedName>
    <alternativeName>
        <fullName evidence="11">Protein RING membrane-anchor</fullName>
    </alternativeName>
    <alternativeName>
        <fullName evidence="11">RING-type E3 ubiquitin transferase RMA</fullName>
    </alternativeName>
</protein>
<dbReference type="Proteomes" id="UP000195402">
    <property type="component" value="Unassembled WGS sequence"/>
</dbReference>
<dbReference type="GO" id="GO:0005789">
    <property type="term" value="C:endoplasmic reticulum membrane"/>
    <property type="evidence" value="ECO:0007669"/>
    <property type="project" value="UniProtKB-SubCell"/>
</dbReference>
<keyword evidence="9" id="KW-0472">Membrane</keyword>
<dbReference type="InterPro" id="IPR001841">
    <property type="entry name" value="Znf_RING"/>
</dbReference>
<dbReference type="InterPro" id="IPR013083">
    <property type="entry name" value="Znf_RING/FYVE/PHD"/>
</dbReference>
<dbReference type="Gene3D" id="3.30.40.10">
    <property type="entry name" value="Zinc/RING finger domain, C3HC4 (zinc finger)"/>
    <property type="match status" value="1"/>
</dbReference>
<evidence type="ECO:0000259" key="13">
    <source>
        <dbReference type="PROSITE" id="PS50089"/>
    </source>
</evidence>
<reference evidence="14 15" key="1">
    <citation type="journal article" date="2017" name="Mol. Plant">
        <title>The Genome of Medicinal Plant Macleaya cordata Provides New Insights into Benzylisoquinoline Alkaloids Metabolism.</title>
        <authorList>
            <person name="Liu X."/>
            <person name="Liu Y."/>
            <person name="Huang P."/>
            <person name="Ma Y."/>
            <person name="Qing Z."/>
            <person name="Tang Q."/>
            <person name="Cao H."/>
            <person name="Cheng P."/>
            <person name="Zheng Y."/>
            <person name="Yuan Z."/>
            <person name="Zhou Y."/>
            <person name="Liu J."/>
            <person name="Tang Z."/>
            <person name="Zhuo Y."/>
            <person name="Zhang Y."/>
            <person name="Yu L."/>
            <person name="Huang J."/>
            <person name="Yang P."/>
            <person name="Peng Q."/>
            <person name="Zhang J."/>
            <person name="Jiang W."/>
            <person name="Zhang Z."/>
            <person name="Lin K."/>
            <person name="Ro D.K."/>
            <person name="Chen X."/>
            <person name="Xiong X."/>
            <person name="Shang Y."/>
            <person name="Huang S."/>
            <person name="Zeng J."/>
        </authorList>
    </citation>
    <scope>NUCLEOTIDE SEQUENCE [LARGE SCALE GENOMIC DNA]</scope>
    <source>
        <strain evidence="15">cv. BLH2017</strain>
        <tissue evidence="14">Root</tissue>
    </source>
</reference>
<accession>A0A200QRK7</accession>
<feature type="compositionally biased region" description="Basic residues" evidence="12">
    <location>
        <begin position="48"/>
        <end position="57"/>
    </location>
</feature>
<dbReference type="PROSITE" id="PS00518">
    <property type="entry name" value="ZF_RING_1"/>
    <property type="match status" value="1"/>
</dbReference>
<dbReference type="EMBL" id="MVGT01001242">
    <property type="protein sequence ID" value="OVA13080.1"/>
    <property type="molecule type" value="Genomic_DNA"/>
</dbReference>
<keyword evidence="4 11" id="KW-0808">Transferase</keyword>
<dbReference type="EC" id="2.3.2.27" evidence="11"/>
<dbReference type="PROSITE" id="PS50089">
    <property type="entry name" value="ZF_RING_2"/>
    <property type="match status" value="1"/>
</dbReference>
<evidence type="ECO:0000313" key="14">
    <source>
        <dbReference type="EMBL" id="OVA13080.1"/>
    </source>
</evidence>
<name>A0A200QRK7_MACCD</name>
<comment type="subcellular location">
    <subcellularLocation>
        <location evidence="2">Endomembrane system</location>
    </subcellularLocation>
    <subcellularLocation>
        <location evidence="11">Endoplasmic reticulum membrane</location>
        <topology evidence="11">Single-pass type IV membrane protein</topology>
    </subcellularLocation>
</comment>
<evidence type="ECO:0000256" key="6">
    <source>
        <dbReference type="ARBA" id="ARBA00022771"/>
    </source>
</evidence>
<dbReference type="InterPro" id="IPR017907">
    <property type="entry name" value="Znf_RING_CS"/>
</dbReference>
<evidence type="ECO:0000313" key="15">
    <source>
        <dbReference type="Proteomes" id="UP000195402"/>
    </source>
</evidence>
<keyword evidence="7 11" id="KW-0833">Ubl conjugation pathway</keyword>
<comment type="domain">
    <text evidence="11">The RING-type zinc finger domain is responsible for E3 ligase activity.</text>
</comment>
<dbReference type="OrthoDB" id="6270329at2759"/>
<dbReference type="GO" id="GO:0016567">
    <property type="term" value="P:protein ubiquitination"/>
    <property type="evidence" value="ECO:0007669"/>
    <property type="project" value="UniProtKB-UniPathway"/>
</dbReference>
<dbReference type="PANTHER" id="PTHR12313">
    <property type="entry name" value="E3 UBIQUITIN-PROTEIN LIGASE RNF5-RELATED"/>
    <property type="match status" value="1"/>
</dbReference>
<evidence type="ECO:0000256" key="3">
    <source>
        <dbReference type="ARBA" id="ARBA00004906"/>
    </source>
</evidence>
<gene>
    <name evidence="14" type="ORF">BVC80_8941g36</name>
</gene>
<keyword evidence="15" id="KW-1185">Reference proteome</keyword>
<dbReference type="GO" id="GO:0061630">
    <property type="term" value="F:ubiquitin protein ligase activity"/>
    <property type="evidence" value="ECO:0007669"/>
    <property type="project" value="UniProtKB-UniRule"/>
</dbReference>
<keyword evidence="5 11" id="KW-0479">Metal-binding</keyword>
<dbReference type="OMA" id="QRWRWRH"/>
<dbReference type="InParanoid" id="A0A200QRK7"/>
<evidence type="ECO:0000256" key="11">
    <source>
        <dbReference type="RuleBase" id="RU369090"/>
    </source>
</evidence>
<dbReference type="SUPFAM" id="SSF57850">
    <property type="entry name" value="RING/U-box"/>
    <property type="match status" value="1"/>
</dbReference>
<dbReference type="InterPro" id="IPR018957">
    <property type="entry name" value="Znf_C3HC4_RING-type"/>
</dbReference>
<feature type="compositionally biased region" description="Basic and acidic residues" evidence="12">
    <location>
        <begin position="37"/>
        <end position="46"/>
    </location>
</feature>
<feature type="region of interest" description="Disordered" evidence="12">
    <location>
        <begin position="37"/>
        <end position="106"/>
    </location>
</feature>
<proteinExistence type="predicted"/>
<dbReference type="CDD" id="cd16745">
    <property type="entry name" value="RING-HC_AtRMA-like"/>
    <property type="match status" value="1"/>
</dbReference>
<evidence type="ECO:0000256" key="4">
    <source>
        <dbReference type="ARBA" id="ARBA00022679"/>
    </source>
</evidence>
<dbReference type="FunCoup" id="A0A200QRK7">
    <property type="interactions" value="1869"/>
</dbReference>
<comment type="caution">
    <text evidence="14">The sequence shown here is derived from an EMBL/GenBank/DDBJ whole genome shotgun (WGS) entry which is preliminary data.</text>
</comment>
<comment type="function">
    <text evidence="11">E3 ubiquitin-protein ligase.</text>
</comment>
<feature type="domain" description="RING-type" evidence="13">
    <location>
        <begin position="137"/>
        <end position="178"/>
    </location>
</feature>
<dbReference type="Pfam" id="PF00097">
    <property type="entry name" value="zf-C3HC4"/>
    <property type="match status" value="1"/>
</dbReference>
<evidence type="ECO:0000256" key="8">
    <source>
        <dbReference type="ARBA" id="ARBA00022833"/>
    </source>
</evidence>
<dbReference type="GO" id="GO:0006511">
    <property type="term" value="P:ubiquitin-dependent protein catabolic process"/>
    <property type="evidence" value="ECO:0007669"/>
    <property type="project" value="UniProtKB-UniRule"/>
</dbReference>
<evidence type="ECO:0000256" key="12">
    <source>
        <dbReference type="SAM" id="MobiDB-lite"/>
    </source>
</evidence>
<dbReference type="InterPro" id="IPR045103">
    <property type="entry name" value="RNF5/RNF185-like"/>
</dbReference>
<dbReference type="SMART" id="SM00184">
    <property type="entry name" value="RING"/>
    <property type="match status" value="1"/>
</dbReference>
<evidence type="ECO:0000256" key="7">
    <source>
        <dbReference type="ARBA" id="ARBA00022786"/>
    </source>
</evidence>
<evidence type="ECO:0000256" key="5">
    <source>
        <dbReference type="ARBA" id="ARBA00022723"/>
    </source>
</evidence>